<gene>
    <name evidence="1" type="ORF">M378DRAFT_21409</name>
</gene>
<organism evidence="1 2">
    <name type="scientific">Amanita muscaria (strain Koide BX008)</name>
    <dbReference type="NCBI Taxonomy" id="946122"/>
    <lineage>
        <taxon>Eukaryota</taxon>
        <taxon>Fungi</taxon>
        <taxon>Dikarya</taxon>
        <taxon>Basidiomycota</taxon>
        <taxon>Agaricomycotina</taxon>
        <taxon>Agaricomycetes</taxon>
        <taxon>Agaricomycetidae</taxon>
        <taxon>Agaricales</taxon>
        <taxon>Pluteineae</taxon>
        <taxon>Amanitaceae</taxon>
        <taxon>Amanita</taxon>
    </lineage>
</organism>
<keyword evidence="2" id="KW-1185">Reference proteome</keyword>
<dbReference type="InParanoid" id="A0A0C2TPQ2"/>
<dbReference type="HOGENOM" id="CLU_1864627_0_0_1"/>
<protein>
    <recommendedName>
        <fullName evidence="3">BTB domain-containing protein</fullName>
    </recommendedName>
</protein>
<accession>A0A0C2TPQ2</accession>
<evidence type="ECO:0000313" key="2">
    <source>
        <dbReference type="Proteomes" id="UP000054549"/>
    </source>
</evidence>
<evidence type="ECO:0008006" key="3">
    <source>
        <dbReference type="Google" id="ProtNLM"/>
    </source>
</evidence>
<proteinExistence type="predicted"/>
<reference evidence="1 2" key="1">
    <citation type="submission" date="2014-04" db="EMBL/GenBank/DDBJ databases">
        <title>Evolutionary Origins and Diversification of the Mycorrhizal Mutualists.</title>
        <authorList>
            <consortium name="DOE Joint Genome Institute"/>
            <consortium name="Mycorrhizal Genomics Consortium"/>
            <person name="Kohler A."/>
            <person name="Kuo A."/>
            <person name="Nagy L.G."/>
            <person name="Floudas D."/>
            <person name="Copeland A."/>
            <person name="Barry K.W."/>
            <person name="Cichocki N."/>
            <person name="Veneault-Fourrey C."/>
            <person name="LaButti K."/>
            <person name="Lindquist E.A."/>
            <person name="Lipzen A."/>
            <person name="Lundell T."/>
            <person name="Morin E."/>
            <person name="Murat C."/>
            <person name="Riley R."/>
            <person name="Ohm R."/>
            <person name="Sun H."/>
            <person name="Tunlid A."/>
            <person name="Henrissat B."/>
            <person name="Grigoriev I.V."/>
            <person name="Hibbett D.S."/>
            <person name="Martin F."/>
        </authorList>
    </citation>
    <scope>NUCLEOTIDE SEQUENCE [LARGE SCALE GENOMIC DNA]</scope>
    <source>
        <strain evidence="1 2">Koide BX008</strain>
    </source>
</reference>
<dbReference type="Proteomes" id="UP000054549">
    <property type="component" value="Unassembled WGS sequence"/>
</dbReference>
<dbReference type="AlphaFoldDB" id="A0A0C2TPQ2"/>
<sequence>MNTPVNAIQPYESTALADFVFAHQTMSISMFSELPPLPRITKKDGHPVVSIAEDSNTLRLLLDSIYPTSEERCLNDMGLFWKAAKASQKYCMKIIEDKLRKRVLASDLMKCHSLGMYAVATDLGWDDVAIAAARQTL</sequence>
<dbReference type="OrthoDB" id="3357985at2759"/>
<evidence type="ECO:0000313" key="1">
    <source>
        <dbReference type="EMBL" id="KIL69199.1"/>
    </source>
</evidence>
<dbReference type="EMBL" id="KN818226">
    <property type="protein sequence ID" value="KIL69199.1"/>
    <property type="molecule type" value="Genomic_DNA"/>
</dbReference>
<name>A0A0C2TPQ2_AMAMK</name>